<comment type="caution">
    <text evidence="1">The sequence shown here is derived from an EMBL/GenBank/DDBJ whole genome shotgun (WGS) entry which is preliminary data.</text>
</comment>
<dbReference type="PANTHER" id="PTHR43649:SF30">
    <property type="entry name" value="ABC TRANSPORTER SUBSTRATE-BINDING PROTEIN"/>
    <property type="match status" value="1"/>
</dbReference>
<reference evidence="1" key="1">
    <citation type="submission" date="2020-10" db="EMBL/GenBank/DDBJ databases">
        <authorList>
            <person name="Gilroy R."/>
        </authorList>
    </citation>
    <scope>NUCLEOTIDE SEQUENCE</scope>
    <source>
        <strain evidence="1">ChiSjej4B22-8148</strain>
    </source>
</reference>
<reference evidence="1" key="2">
    <citation type="journal article" date="2021" name="PeerJ">
        <title>Extensive microbial diversity within the chicken gut microbiome revealed by metagenomics and culture.</title>
        <authorList>
            <person name="Gilroy R."/>
            <person name="Ravi A."/>
            <person name="Getino M."/>
            <person name="Pursley I."/>
            <person name="Horton D.L."/>
            <person name="Alikhan N.F."/>
            <person name="Baker D."/>
            <person name="Gharbi K."/>
            <person name="Hall N."/>
            <person name="Watson M."/>
            <person name="Adriaenssens E.M."/>
            <person name="Foster-Nyarko E."/>
            <person name="Jarju S."/>
            <person name="Secka A."/>
            <person name="Antonio M."/>
            <person name="Oren A."/>
            <person name="Chaudhuri R.R."/>
            <person name="La Ragione R."/>
            <person name="Hildebrand F."/>
            <person name="Pallen M.J."/>
        </authorList>
    </citation>
    <scope>NUCLEOTIDE SEQUENCE</scope>
    <source>
        <strain evidence="1">ChiSjej4B22-8148</strain>
    </source>
</reference>
<dbReference type="Gene3D" id="3.40.190.10">
    <property type="entry name" value="Periplasmic binding protein-like II"/>
    <property type="match status" value="1"/>
</dbReference>
<dbReference type="InterPro" id="IPR050490">
    <property type="entry name" value="Bact_solute-bd_prot1"/>
</dbReference>
<gene>
    <name evidence="1" type="ORF">IAB31_09605</name>
</gene>
<protein>
    <submittedName>
        <fullName evidence="1">Sugar ABC transporter substrate-binding protein</fullName>
    </submittedName>
</protein>
<evidence type="ECO:0000313" key="2">
    <source>
        <dbReference type="Proteomes" id="UP000886757"/>
    </source>
</evidence>
<dbReference type="SUPFAM" id="SSF53850">
    <property type="entry name" value="Periplasmic binding protein-like II"/>
    <property type="match status" value="1"/>
</dbReference>
<proteinExistence type="predicted"/>
<dbReference type="Pfam" id="PF01547">
    <property type="entry name" value="SBP_bac_1"/>
    <property type="match status" value="1"/>
</dbReference>
<dbReference type="PANTHER" id="PTHR43649">
    <property type="entry name" value="ARABINOSE-BINDING PROTEIN-RELATED"/>
    <property type="match status" value="1"/>
</dbReference>
<dbReference type="AlphaFoldDB" id="A0A9D1ACS6"/>
<dbReference type="EMBL" id="DVGK01000111">
    <property type="protein sequence ID" value="HIR14163.1"/>
    <property type="molecule type" value="Genomic_DNA"/>
</dbReference>
<sequence>MKKKKGVFAMAKKLNLAVSGILIGAMTAGLGVTAFAEEQITLTYATWNENQRDSIQATIDGFEAEYPNIHVEIQITPWAEYWTKLEAAATSGEMPDIVTMHTNSVERYVNGGILAELEDLADYDESFSYDNYEAGITDLYTYNGIHYGVPKDKDCVVLVYNKKIFDDAGVEYPTADWTWDDLKEAAEKLTDKENGIYGFNAYNNDQEGYGSFLYANGADFLNEDGTASGLDTPEAIEAMEFYMELNANCSPSKEMQAEVDAVTMFATGTVAMQPIGNWQLSYFTDNETIKDDFALAVLPATPEGNRATVSNGLALSIPADCENMEAAKQFVAYASSEKGMQEAASGPAIPCYNGVDAVWAEEHADLYDTQVILDSLAYGKQLRGSEKKNQWGEVMYGYVGQIFDGTMSVEDAFTQASAEMNEILAQ</sequence>
<evidence type="ECO:0000313" key="1">
    <source>
        <dbReference type="EMBL" id="HIR14163.1"/>
    </source>
</evidence>
<organism evidence="1 2">
    <name type="scientific">Candidatus Choladousia intestinavium</name>
    <dbReference type="NCBI Taxonomy" id="2840727"/>
    <lineage>
        <taxon>Bacteria</taxon>
        <taxon>Bacillati</taxon>
        <taxon>Bacillota</taxon>
        <taxon>Clostridia</taxon>
        <taxon>Lachnospirales</taxon>
        <taxon>Lachnospiraceae</taxon>
        <taxon>Lachnospiraceae incertae sedis</taxon>
        <taxon>Candidatus Choladousia</taxon>
    </lineage>
</organism>
<accession>A0A9D1ACS6</accession>
<dbReference type="CDD" id="cd13585">
    <property type="entry name" value="PBP2_TMBP_like"/>
    <property type="match status" value="1"/>
</dbReference>
<dbReference type="Proteomes" id="UP000886757">
    <property type="component" value="Unassembled WGS sequence"/>
</dbReference>
<dbReference type="InterPro" id="IPR006059">
    <property type="entry name" value="SBP"/>
</dbReference>
<name>A0A9D1ACS6_9FIRM</name>